<dbReference type="InterPro" id="IPR036291">
    <property type="entry name" value="NAD(P)-bd_dom_sf"/>
</dbReference>
<name>A0AA35RCC4_GEOBA</name>
<dbReference type="AlphaFoldDB" id="A0AA35RCC4"/>
<comment type="caution">
    <text evidence="7">The sequence shown here is derived from an EMBL/GenBank/DDBJ whole genome shotgun (WGS) entry which is preliminary data.</text>
</comment>
<dbReference type="SUPFAM" id="SSF51735">
    <property type="entry name" value="NAD(P)-binding Rossmann-fold domains"/>
    <property type="match status" value="1"/>
</dbReference>
<dbReference type="InterPro" id="IPR002347">
    <property type="entry name" value="SDR_fam"/>
</dbReference>
<dbReference type="PROSITE" id="PS00061">
    <property type="entry name" value="ADH_SHORT"/>
    <property type="match status" value="1"/>
</dbReference>
<reference evidence="7" key="1">
    <citation type="submission" date="2023-03" db="EMBL/GenBank/DDBJ databases">
        <authorList>
            <person name="Steffen K."/>
            <person name="Cardenas P."/>
        </authorList>
    </citation>
    <scope>NUCLEOTIDE SEQUENCE</scope>
</reference>
<dbReference type="PRINTS" id="PR00081">
    <property type="entry name" value="GDHRDH"/>
</dbReference>
<dbReference type="PANTHER" id="PTHR42760">
    <property type="entry name" value="SHORT-CHAIN DEHYDROGENASES/REDUCTASES FAMILY MEMBER"/>
    <property type="match status" value="1"/>
</dbReference>
<dbReference type="InterPro" id="IPR020904">
    <property type="entry name" value="Sc_DH/Rdtase_CS"/>
</dbReference>
<comment type="similarity">
    <text evidence="2 6">Belongs to the short-chain dehydrogenases/reductases (SDR) family.</text>
</comment>
<evidence type="ECO:0000313" key="7">
    <source>
        <dbReference type="EMBL" id="CAI8008317.1"/>
    </source>
</evidence>
<evidence type="ECO:0000256" key="3">
    <source>
        <dbReference type="ARBA" id="ARBA00023002"/>
    </source>
</evidence>
<evidence type="ECO:0000313" key="8">
    <source>
        <dbReference type="Proteomes" id="UP001174909"/>
    </source>
</evidence>
<gene>
    <name evidence="7" type="ORF">GBAR_LOCUS5708</name>
</gene>
<evidence type="ECO:0000256" key="2">
    <source>
        <dbReference type="ARBA" id="ARBA00006484"/>
    </source>
</evidence>
<comment type="pathway">
    <text evidence="1">Lipid metabolism; fatty acid biosynthesis.</text>
</comment>
<dbReference type="Proteomes" id="UP001174909">
    <property type="component" value="Unassembled WGS sequence"/>
</dbReference>
<dbReference type="PRINTS" id="PR00080">
    <property type="entry name" value="SDRFAMILY"/>
</dbReference>
<keyword evidence="8" id="KW-1185">Reference proteome</keyword>
<evidence type="ECO:0000256" key="5">
    <source>
        <dbReference type="ARBA" id="ARBA00041707"/>
    </source>
</evidence>
<protein>
    <recommendedName>
        <fullName evidence="5">3-ketoacyl-[acyl-carrier-protein] reductase beta subunit</fullName>
    </recommendedName>
    <alternativeName>
        <fullName evidence="4">Quinone reductase CBR4</fullName>
    </alternativeName>
</protein>
<evidence type="ECO:0000256" key="6">
    <source>
        <dbReference type="RuleBase" id="RU000363"/>
    </source>
</evidence>
<evidence type="ECO:0000256" key="1">
    <source>
        <dbReference type="ARBA" id="ARBA00005194"/>
    </source>
</evidence>
<accession>A0AA35RCC4</accession>
<dbReference type="GO" id="GO:0016616">
    <property type="term" value="F:oxidoreductase activity, acting on the CH-OH group of donors, NAD or NADP as acceptor"/>
    <property type="evidence" value="ECO:0007669"/>
    <property type="project" value="TreeGrafter"/>
</dbReference>
<dbReference type="Pfam" id="PF00106">
    <property type="entry name" value="adh_short"/>
    <property type="match status" value="1"/>
</dbReference>
<dbReference type="EMBL" id="CASHTH010000832">
    <property type="protein sequence ID" value="CAI8008317.1"/>
    <property type="molecule type" value="Genomic_DNA"/>
</dbReference>
<dbReference type="PANTHER" id="PTHR42760:SF133">
    <property type="entry name" value="3-OXOACYL-[ACYL-CARRIER-PROTEIN] REDUCTASE"/>
    <property type="match status" value="1"/>
</dbReference>
<evidence type="ECO:0000256" key="4">
    <source>
        <dbReference type="ARBA" id="ARBA00041580"/>
    </source>
</evidence>
<sequence>MRLEGKVALISGGARGMGAVEARLFVSEGAKVGIADIREEEGRALEAEIKESGGDAMFVSLDVTDEQQWSDAVDAVMTAYGRLDILVNNAGIFARATVEETSAADWDLMLDINGKGVFLGTKAVRGWTAYNASKGAVRLLTKSTAVQHAAENIRVNSVHPGPIETDMLDLVYPEDGMREERAENIPIPRMGASEDVAYGVLFLASDAASYMTGSELVIDGGVTAT</sequence>
<proteinExistence type="inferred from homology"/>
<keyword evidence="3" id="KW-0560">Oxidoreductase</keyword>
<organism evidence="7 8">
    <name type="scientific">Geodia barretti</name>
    <name type="common">Barrett's horny sponge</name>
    <dbReference type="NCBI Taxonomy" id="519541"/>
    <lineage>
        <taxon>Eukaryota</taxon>
        <taxon>Metazoa</taxon>
        <taxon>Porifera</taxon>
        <taxon>Demospongiae</taxon>
        <taxon>Heteroscleromorpha</taxon>
        <taxon>Tetractinellida</taxon>
        <taxon>Astrophorina</taxon>
        <taxon>Geodiidae</taxon>
        <taxon>Geodia</taxon>
    </lineage>
</organism>
<dbReference type="Gene3D" id="3.40.50.720">
    <property type="entry name" value="NAD(P)-binding Rossmann-like Domain"/>
    <property type="match status" value="2"/>
</dbReference>